<organism evidence="2 3">
    <name type="scientific">Leeia aquatica</name>
    <dbReference type="NCBI Taxonomy" id="2725557"/>
    <lineage>
        <taxon>Bacteria</taxon>
        <taxon>Pseudomonadati</taxon>
        <taxon>Pseudomonadota</taxon>
        <taxon>Betaproteobacteria</taxon>
        <taxon>Neisseriales</taxon>
        <taxon>Leeiaceae</taxon>
        <taxon>Leeia</taxon>
    </lineage>
</organism>
<dbReference type="Proteomes" id="UP000587991">
    <property type="component" value="Unassembled WGS sequence"/>
</dbReference>
<gene>
    <name evidence="2" type="ORF">HF682_05575</name>
</gene>
<dbReference type="AlphaFoldDB" id="A0A847S4C7"/>
<sequence length="86" mass="9321">MKRISFLLGAVAGILFALWNALVSWADTAELDAHVGLTSLSWPALSLTAAVYAILGGGAALLVTLLLRQLRSRWVKRKQTKPSDPY</sequence>
<dbReference type="EMBL" id="JABAIM010000001">
    <property type="protein sequence ID" value="NLR74624.1"/>
    <property type="molecule type" value="Genomic_DNA"/>
</dbReference>
<keyword evidence="1" id="KW-0812">Transmembrane</keyword>
<protein>
    <submittedName>
        <fullName evidence="2">Uncharacterized protein</fullName>
    </submittedName>
</protein>
<keyword evidence="1" id="KW-1133">Transmembrane helix</keyword>
<evidence type="ECO:0000313" key="2">
    <source>
        <dbReference type="EMBL" id="NLR74624.1"/>
    </source>
</evidence>
<name>A0A847S4C7_9NEIS</name>
<evidence type="ECO:0000313" key="3">
    <source>
        <dbReference type="Proteomes" id="UP000587991"/>
    </source>
</evidence>
<accession>A0A847S4C7</accession>
<proteinExistence type="predicted"/>
<dbReference type="RefSeq" id="WP_168876226.1">
    <property type="nucleotide sequence ID" value="NZ_JABAIM010000001.1"/>
</dbReference>
<evidence type="ECO:0000256" key="1">
    <source>
        <dbReference type="SAM" id="Phobius"/>
    </source>
</evidence>
<keyword evidence="1" id="KW-0472">Membrane</keyword>
<reference evidence="2 3" key="1">
    <citation type="submission" date="2020-04" db="EMBL/GenBank/DDBJ databases">
        <title>Draft genome of Leeia sp. IMCC25680.</title>
        <authorList>
            <person name="Song J."/>
            <person name="Cho J.-C."/>
        </authorList>
    </citation>
    <scope>NUCLEOTIDE SEQUENCE [LARGE SCALE GENOMIC DNA]</scope>
    <source>
        <strain evidence="2 3">IMCC25680</strain>
    </source>
</reference>
<feature type="transmembrane region" description="Helical" evidence="1">
    <location>
        <begin position="42"/>
        <end position="67"/>
    </location>
</feature>
<keyword evidence="3" id="KW-1185">Reference proteome</keyword>
<comment type="caution">
    <text evidence="2">The sequence shown here is derived from an EMBL/GenBank/DDBJ whole genome shotgun (WGS) entry which is preliminary data.</text>
</comment>